<dbReference type="EMBL" id="LR031878">
    <property type="protein sequence ID" value="VDD50307.1"/>
    <property type="molecule type" value="Genomic_DNA"/>
</dbReference>
<proteinExistence type="predicted"/>
<dbReference type="AlphaFoldDB" id="A0A3P6EYS6"/>
<reference evidence="2" key="1">
    <citation type="submission" date="2018-11" db="EMBL/GenBank/DDBJ databases">
        <authorList>
            <consortium name="Genoscope - CEA"/>
            <person name="William W."/>
        </authorList>
    </citation>
    <scope>NUCLEOTIDE SEQUENCE</scope>
</reference>
<dbReference type="PANTHER" id="PTHR24414:SF138">
    <property type="entry name" value="F-BOX DOMAIN-CONTAINING PROTEIN"/>
    <property type="match status" value="1"/>
</dbReference>
<dbReference type="InterPro" id="IPR057499">
    <property type="entry name" value="Kelch_FKB95"/>
</dbReference>
<dbReference type="Pfam" id="PF25210">
    <property type="entry name" value="Kelch_FKB95"/>
    <property type="match status" value="1"/>
</dbReference>
<dbReference type="InterPro" id="IPR015915">
    <property type="entry name" value="Kelch-typ_b-propeller"/>
</dbReference>
<dbReference type="InterPro" id="IPR050354">
    <property type="entry name" value="F-box/kelch-repeat_ARATH"/>
</dbReference>
<name>A0A3P6EYS6_BRAOL</name>
<feature type="domain" description="FKB95-like N-terminal Kelch" evidence="1">
    <location>
        <begin position="11"/>
        <end position="155"/>
    </location>
</feature>
<evidence type="ECO:0000259" key="1">
    <source>
        <dbReference type="Pfam" id="PF25210"/>
    </source>
</evidence>
<gene>
    <name evidence="2" type="ORF">BOLC1T02696H</name>
</gene>
<dbReference type="SUPFAM" id="SSF117281">
    <property type="entry name" value="Kelch motif"/>
    <property type="match status" value="1"/>
</dbReference>
<protein>
    <recommendedName>
        <fullName evidence="1">FKB95-like N-terminal Kelch domain-containing protein</fullName>
    </recommendedName>
</protein>
<sequence>MKPADETLADEDEILEDYSLVPVPSCHHLQHVPYFSTVAVGSDIYLIGGPYKGPPSSRVRIFDCRSHTWRDGPNMFYIDGKIYVMENGRKDSNWMEVLDIKTQNWSPLMSHGATEFRDDWCLINVFRGKIYVISERRILRMTQKKGHGKLWERTSVMDI</sequence>
<evidence type="ECO:0000313" key="2">
    <source>
        <dbReference type="EMBL" id="VDD50307.1"/>
    </source>
</evidence>
<organism evidence="2">
    <name type="scientific">Brassica oleracea</name>
    <name type="common">Wild cabbage</name>
    <dbReference type="NCBI Taxonomy" id="3712"/>
    <lineage>
        <taxon>Eukaryota</taxon>
        <taxon>Viridiplantae</taxon>
        <taxon>Streptophyta</taxon>
        <taxon>Embryophyta</taxon>
        <taxon>Tracheophyta</taxon>
        <taxon>Spermatophyta</taxon>
        <taxon>Magnoliopsida</taxon>
        <taxon>eudicotyledons</taxon>
        <taxon>Gunneridae</taxon>
        <taxon>Pentapetalae</taxon>
        <taxon>rosids</taxon>
        <taxon>malvids</taxon>
        <taxon>Brassicales</taxon>
        <taxon>Brassicaceae</taxon>
        <taxon>Brassiceae</taxon>
        <taxon>Brassica</taxon>
    </lineage>
</organism>
<dbReference type="Gene3D" id="2.120.10.80">
    <property type="entry name" value="Kelch-type beta propeller"/>
    <property type="match status" value="1"/>
</dbReference>
<accession>A0A3P6EYS6</accession>
<dbReference type="PANTHER" id="PTHR24414">
    <property type="entry name" value="F-BOX/KELCH-REPEAT PROTEIN SKIP4"/>
    <property type="match status" value="1"/>
</dbReference>